<dbReference type="PRINTS" id="PR00131">
    <property type="entry name" value="GLHYDRLASE1"/>
</dbReference>
<evidence type="ECO:0000313" key="6">
    <source>
        <dbReference type="Proteomes" id="UP000050969"/>
    </source>
</evidence>
<proteinExistence type="inferred from homology"/>
<name>A0A0R2MYQ2_9LACO</name>
<dbReference type="PATRIC" id="fig|1293598.4.peg.671"/>
<protein>
    <submittedName>
        <fullName evidence="5">6-phospho-beta-glucosidase</fullName>
    </submittedName>
</protein>
<sequence>MPKDLFWGNSVSSVQTEGAWNVDGKGLSVYDVRKATSTSSDWHDAIDEYHRYEEDLDLMADMHMNMYRIQISWSRVVPDGDGEFNQEGIAYYDRVVDAMISRGITPMICLYHFDMPLALANNENGFMSRHTVDAFVRYAKAMIDHFGDRVKYWLTFNEHNLYFTDEAFHIAGYTSGDQSVNDLYTIFHHTMLAHAKVAAYVHQQFTDVKIGGMLAYTPIYPATSKPNDVLAAQQYDEFVYQNLNEVYATGHYSSEVMTYIQNHDIKFDWQVEDESTLAAMKTDFLAFSYYRTGTINADKLPQNLVPNRYLNVAFEQNRFLESNAWDWSIDPTGFRLAITDLYNRYHIPVFPVENGIGIDEQWDGEHEIQDDLRIQYHRDHIRAMKDAMFEDGAQVLGYLGWGLIDIPSSHGDMRKRYGAVYVNRTNIELRDMKRVPKKSFYWFQQILSENGDEL</sequence>
<dbReference type="Proteomes" id="UP000050969">
    <property type="component" value="Unassembled WGS sequence"/>
</dbReference>
<comment type="caution">
    <text evidence="5">The sequence shown here is derived from an EMBL/GenBank/DDBJ whole genome shotgun (WGS) entry which is preliminary data.</text>
</comment>
<gene>
    <name evidence="5" type="ORF">IV56_GL000629</name>
</gene>
<dbReference type="SUPFAM" id="SSF51445">
    <property type="entry name" value="(Trans)glycosidases"/>
    <property type="match status" value="1"/>
</dbReference>
<dbReference type="GO" id="GO:0016052">
    <property type="term" value="P:carbohydrate catabolic process"/>
    <property type="evidence" value="ECO:0007669"/>
    <property type="project" value="TreeGrafter"/>
</dbReference>
<dbReference type="AlphaFoldDB" id="A0A0R2MYQ2"/>
<keyword evidence="2" id="KW-0378">Hydrolase</keyword>
<dbReference type="PANTHER" id="PTHR10353">
    <property type="entry name" value="GLYCOSYL HYDROLASE"/>
    <property type="match status" value="1"/>
</dbReference>
<accession>A0A0R2MYQ2</accession>
<evidence type="ECO:0000256" key="3">
    <source>
        <dbReference type="ARBA" id="ARBA00023295"/>
    </source>
</evidence>
<dbReference type="Gene3D" id="3.20.20.80">
    <property type="entry name" value="Glycosidases"/>
    <property type="match status" value="1"/>
</dbReference>
<dbReference type="FunFam" id="3.20.20.80:FF:000004">
    <property type="entry name" value="Beta-glucosidase 6-phospho-beta-glucosidase"/>
    <property type="match status" value="1"/>
</dbReference>
<dbReference type="PANTHER" id="PTHR10353:SF122">
    <property type="entry name" value="6-PHOSPHO-BETA-GLUCOSIDASE ASCB-RELATED"/>
    <property type="match status" value="1"/>
</dbReference>
<dbReference type="Pfam" id="PF00232">
    <property type="entry name" value="Glyco_hydro_1"/>
    <property type="match status" value="1"/>
</dbReference>
<dbReference type="InterPro" id="IPR017853">
    <property type="entry name" value="GH"/>
</dbReference>
<reference evidence="5 6" key="1">
    <citation type="journal article" date="2015" name="Genome Announc.">
        <title>Expanding the biotechnology potential of lactobacilli through comparative genomics of 213 strains and associated genera.</title>
        <authorList>
            <person name="Sun Z."/>
            <person name="Harris H.M."/>
            <person name="McCann A."/>
            <person name="Guo C."/>
            <person name="Argimon S."/>
            <person name="Zhang W."/>
            <person name="Yang X."/>
            <person name="Jeffery I.B."/>
            <person name="Cooney J.C."/>
            <person name="Kagawa T.F."/>
            <person name="Liu W."/>
            <person name="Song Y."/>
            <person name="Salvetti E."/>
            <person name="Wrobel A."/>
            <person name="Rasinkangas P."/>
            <person name="Parkhill J."/>
            <person name="Rea M.C."/>
            <person name="O'Sullivan O."/>
            <person name="Ritari J."/>
            <person name="Douillard F.P."/>
            <person name="Paul Ross R."/>
            <person name="Yang R."/>
            <person name="Briner A.E."/>
            <person name="Felis G.E."/>
            <person name="de Vos W.M."/>
            <person name="Barrangou R."/>
            <person name="Klaenhammer T.R."/>
            <person name="Caufield P.W."/>
            <person name="Cui Y."/>
            <person name="Zhang H."/>
            <person name="O'Toole P.W."/>
        </authorList>
    </citation>
    <scope>NUCLEOTIDE SEQUENCE [LARGE SCALE GENOMIC DNA]</scope>
    <source>
        <strain evidence="5 6">DSM 24301</strain>
    </source>
</reference>
<dbReference type="STRING" id="1293598.IV56_GL000629"/>
<keyword evidence="6" id="KW-1185">Reference proteome</keyword>
<evidence type="ECO:0000256" key="4">
    <source>
        <dbReference type="RuleBase" id="RU003690"/>
    </source>
</evidence>
<dbReference type="EMBL" id="JQCE01000027">
    <property type="protein sequence ID" value="KRO16941.1"/>
    <property type="molecule type" value="Genomic_DNA"/>
</dbReference>
<keyword evidence="3" id="KW-0326">Glycosidase</keyword>
<dbReference type="GO" id="GO:0008422">
    <property type="term" value="F:beta-glucosidase activity"/>
    <property type="evidence" value="ECO:0007669"/>
    <property type="project" value="TreeGrafter"/>
</dbReference>
<organism evidence="5 6">
    <name type="scientific">Lacticaseibacillus saniviri JCM 17471 = DSM 24301</name>
    <dbReference type="NCBI Taxonomy" id="1293598"/>
    <lineage>
        <taxon>Bacteria</taxon>
        <taxon>Bacillati</taxon>
        <taxon>Bacillota</taxon>
        <taxon>Bacilli</taxon>
        <taxon>Lactobacillales</taxon>
        <taxon>Lactobacillaceae</taxon>
        <taxon>Lacticaseibacillus</taxon>
    </lineage>
</organism>
<dbReference type="GO" id="GO:0005829">
    <property type="term" value="C:cytosol"/>
    <property type="evidence" value="ECO:0007669"/>
    <property type="project" value="TreeGrafter"/>
</dbReference>
<dbReference type="InterPro" id="IPR001360">
    <property type="entry name" value="Glyco_hydro_1"/>
</dbReference>
<evidence type="ECO:0000256" key="1">
    <source>
        <dbReference type="ARBA" id="ARBA00010838"/>
    </source>
</evidence>
<comment type="similarity">
    <text evidence="1 4">Belongs to the glycosyl hydrolase 1 family.</text>
</comment>
<evidence type="ECO:0000256" key="2">
    <source>
        <dbReference type="ARBA" id="ARBA00022801"/>
    </source>
</evidence>
<evidence type="ECO:0000313" key="5">
    <source>
        <dbReference type="EMBL" id="KRO16941.1"/>
    </source>
</evidence>